<sequence>MISSINKHAKKRSKLKKEKIEQPTEVYPCDYPVLGFPPQPSHETYKLKLKFVPTFCELIKFFVTINVLSFVSCGLFVKCCLANYARNYMNRNIHIELESVPLEELLNNNNITVSNNEIALQQVTVVETVIIQPNQQ</sequence>
<keyword evidence="1" id="KW-1133">Transmembrane helix</keyword>
<reference evidence="2 3" key="1">
    <citation type="journal article" date="2010" name="Cell">
        <title>The genome of Naegleria gruberi illuminates early eukaryotic versatility.</title>
        <authorList>
            <person name="Fritz-Laylin L.K."/>
            <person name="Prochnik S.E."/>
            <person name="Ginger M.L."/>
            <person name="Dacks J.B."/>
            <person name="Carpenter M.L."/>
            <person name="Field M.C."/>
            <person name="Kuo A."/>
            <person name="Paredez A."/>
            <person name="Chapman J."/>
            <person name="Pham J."/>
            <person name="Shu S."/>
            <person name="Neupane R."/>
            <person name="Cipriano M."/>
            <person name="Mancuso J."/>
            <person name="Tu H."/>
            <person name="Salamov A."/>
            <person name="Lindquist E."/>
            <person name="Shapiro H."/>
            <person name="Lucas S."/>
            <person name="Grigoriev I.V."/>
            <person name="Cande W.Z."/>
            <person name="Fulton C."/>
            <person name="Rokhsar D.S."/>
            <person name="Dawson S.C."/>
        </authorList>
    </citation>
    <scope>NUCLEOTIDE SEQUENCE [LARGE SCALE GENOMIC DNA]</scope>
    <source>
        <strain evidence="2 3">NEG-M</strain>
    </source>
</reference>
<evidence type="ECO:0000256" key="1">
    <source>
        <dbReference type="SAM" id="Phobius"/>
    </source>
</evidence>
<protein>
    <submittedName>
        <fullName evidence="2">Predicted protein</fullName>
    </submittedName>
</protein>
<organism evidence="3">
    <name type="scientific">Naegleria gruberi</name>
    <name type="common">Amoeba</name>
    <dbReference type="NCBI Taxonomy" id="5762"/>
    <lineage>
        <taxon>Eukaryota</taxon>
        <taxon>Discoba</taxon>
        <taxon>Heterolobosea</taxon>
        <taxon>Tetramitia</taxon>
        <taxon>Eutetramitia</taxon>
        <taxon>Vahlkampfiidae</taxon>
        <taxon>Naegleria</taxon>
    </lineage>
</organism>
<feature type="transmembrane region" description="Helical" evidence="1">
    <location>
        <begin position="58"/>
        <end position="81"/>
    </location>
</feature>
<dbReference type="Proteomes" id="UP000006671">
    <property type="component" value="Unassembled WGS sequence"/>
</dbReference>
<keyword evidence="1" id="KW-0812">Transmembrane</keyword>
<keyword evidence="1" id="KW-0472">Membrane</keyword>
<dbReference type="KEGG" id="ngr:NAEGRDRAFT_64986"/>
<evidence type="ECO:0000313" key="3">
    <source>
        <dbReference type="Proteomes" id="UP000006671"/>
    </source>
</evidence>
<evidence type="ECO:0000313" key="2">
    <source>
        <dbReference type="EMBL" id="EFC46960.1"/>
    </source>
</evidence>
<dbReference type="AlphaFoldDB" id="D2V807"/>
<dbReference type="InParanoid" id="D2V807"/>
<keyword evidence="3" id="KW-1185">Reference proteome</keyword>
<accession>D2V807</accession>
<proteinExistence type="predicted"/>
<dbReference type="VEuPathDB" id="AmoebaDB:NAEGRDRAFT_64986"/>
<gene>
    <name evidence="2" type="ORF">NAEGRDRAFT_64986</name>
</gene>
<name>D2V807_NAEGR</name>
<dbReference type="EMBL" id="GG738856">
    <property type="protein sequence ID" value="EFC46960.1"/>
    <property type="molecule type" value="Genomic_DNA"/>
</dbReference>
<dbReference type="RefSeq" id="XP_002679704.1">
    <property type="nucleotide sequence ID" value="XM_002679658.1"/>
</dbReference>
<dbReference type="GeneID" id="8850386"/>